<dbReference type="EMBL" id="JACORT010000003">
    <property type="protein sequence ID" value="MBC5783281.1"/>
    <property type="molecule type" value="Genomic_DNA"/>
</dbReference>
<keyword evidence="3" id="KW-1185">Reference proteome</keyword>
<proteinExistence type="predicted"/>
<comment type="caution">
    <text evidence="2">The sequence shown here is derived from an EMBL/GenBank/DDBJ whole genome shotgun (WGS) entry which is preliminary data.</text>
</comment>
<sequence length="86" mass="9762">MAALIYTLCAFTSILCAVLLWRSWWASRARLLFWSALCFGCLSVNNVLLVLDRVVFPTSVDLGLWRLAWALAAVLLLLFGLIWEED</sequence>
<dbReference type="InterPro" id="IPR046027">
    <property type="entry name" value="DUF5985"/>
</dbReference>
<protein>
    <submittedName>
        <fullName evidence="2">Uncharacterized protein</fullName>
    </submittedName>
</protein>
<name>A0A923SAY8_9BURK</name>
<reference evidence="2" key="1">
    <citation type="submission" date="2020-08" db="EMBL/GenBank/DDBJ databases">
        <title>Ramlibacter sp. USB13 16S ribosomal RNA gene genome sequencing and assembly.</title>
        <authorList>
            <person name="Kang M."/>
        </authorList>
    </citation>
    <scope>NUCLEOTIDE SEQUENCE</scope>
    <source>
        <strain evidence="2">USB13</strain>
    </source>
</reference>
<keyword evidence="1" id="KW-0472">Membrane</keyword>
<feature type="transmembrane region" description="Helical" evidence="1">
    <location>
        <begin position="32"/>
        <end position="51"/>
    </location>
</feature>
<evidence type="ECO:0000313" key="3">
    <source>
        <dbReference type="Proteomes" id="UP000608513"/>
    </source>
</evidence>
<gene>
    <name evidence="2" type="ORF">H8N03_10020</name>
</gene>
<organism evidence="2 3">
    <name type="scientific">Ramlibacter cellulosilyticus</name>
    <dbReference type="NCBI Taxonomy" id="2764187"/>
    <lineage>
        <taxon>Bacteria</taxon>
        <taxon>Pseudomonadati</taxon>
        <taxon>Pseudomonadota</taxon>
        <taxon>Betaproteobacteria</taxon>
        <taxon>Burkholderiales</taxon>
        <taxon>Comamonadaceae</taxon>
        <taxon>Ramlibacter</taxon>
    </lineage>
</organism>
<evidence type="ECO:0000313" key="2">
    <source>
        <dbReference type="EMBL" id="MBC5783281.1"/>
    </source>
</evidence>
<keyword evidence="1" id="KW-1133">Transmembrane helix</keyword>
<dbReference type="AlphaFoldDB" id="A0A923SAY8"/>
<dbReference type="RefSeq" id="WP_187076020.1">
    <property type="nucleotide sequence ID" value="NZ_JACORT010000003.1"/>
</dbReference>
<dbReference type="Pfam" id="PF19447">
    <property type="entry name" value="DUF5985"/>
    <property type="match status" value="1"/>
</dbReference>
<dbReference type="Proteomes" id="UP000608513">
    <property type="component" value="Unassembled WGS sequence"/>
</dbReference>
<keyword evidence="1" id="KW-0812">Transmembrane</keyword>
<feature type="transmembrane region" description="Helical" evidence="1">
    <location>
        <begin position="63"/>
        <end position="83"/>
    </location>
</feature>
<evidence type="ECO:0000256" key="1">
    <source>
        <dbReference type="SAM" id="Phobius"/>
    </source>
</evidence>
<accession>A0A923SAY8</accession>